<name>A0A8D6U6W4_STRTR</name>
<dbReference type="EMBL" id="LR822017">
    <property type="protein sequence ID" value="CAD0137561.1"/>
    <property type="molecule type" value="Genomic_DNA"/>
</dbReference>
<accession>A0A8D6U6W4</accession>
<keyword evidence="4" id="KW-0694">RNA-binding</keyword>
<dbReference type="InterPro" id="IPR010149">
    <property type="entry name" value="CRISPR-assoc_prot_Csm2_III-A"/>
</dbReference>
<dbReference type="NCBIfam" id="TIGR01870">
    <property type="entry name" value="cas_TM1810_Csm2"/>
    <property type="match status" value="1"/>
</dbReference>
<comment type="similarity">
    <text evidence="2">Belongs to the CRISPR-associated Csm2 family.</text>
</comment>
<dbReference type="Pfam" id="PF03750">
    <property type="entry name" value="Csm2_III-A"/>
    <property type="match status" value="1"/>
</dbReference>
<evidence type="ECO:0000256" key="4">
    <source>
        <dbReference type="ARBA" id="ARBA00022884"/>
    </source>
</evidence>
<evidence type="ECO:0000313" key="7">
    <source>
        <dbReference type="EMBL" id="CAD0137561.1"/>
    </source>
</evidence>
<dbReference type="AlphaFoldDB" id="A0A8D6U6W4"/>
<evidence type="ECO:0000256" key="2">
    <source>
        <dbReference type="ARBA" id="ARBA00006896"/>
    </source>
</evidence>
<dbReference type="GO" id="GO:0051607">
    <property type="term" value="P:defense response to virus"/>
    <property type="evidence" value="ECO:0007669"/>
    <property type="project" value="UniProtKB-KW"/>
</dbReference>
<protein>
    <recommendedName>
        <fullName evidence="3">CRISPR system Cms protein Csm2</fullName>
    </recommendedName>
    <alternativeName>
        <fullName evidence="6">CRISPR type III A-associated protein Csm2</fullName>
    </alternativeName>
</protein>
<evidence type="ECO:0000256" key="1">
    <source>
        <dbReference type="ARBA" id="ARBA00003640"/>
    </source>
</evidence>
<dbReference type="RefSeq" id="WP_014621548.1">
    <property type="nucleotide sequence ID" value="NZ_CP016877.1"/>
</dbReference>
<dbReference type="GO" id="GO:0003723">
    <property type="term" value="F:RNA binding"/>
    <property type="evidence" value="ECO:0007669"/>
    <property type="project" value="UniProtKB-KW"/>
</dbReference>
<comment type="function">
    <text evidence="1">This subunit may be involved in monitoring complementarity of crRNA and target RNA.</text>
</comment>
<proteinExistence type="inferred from homology"/>
<evidence type="ECO:0000313" key="8">
    <source>
        <dbReference type="Proteomes" id="UP000509833"/>
    </source>
</evidence>
<dbReference type="CDD" id="cd09647">
    <property type="entry name" value="Csm2_III-A"/>
    <property type="match status" value="1"/>
</dbReference>
<evidence type="ECO:0000256" key="5">
    <source>
        <dbReference type="ARBA" id="ARBA00023118"/>
    </source>
</evidence>
<keyword evidence="5" id="KW-0051">Antiviral defense</keyword>
<reference evidence="7 8" key="1">
    <citation type="submission" date="2020-06" db="EMBL/GenBank/DDBJ databases">
        <authorList>
            <person name="Chuat V."/>
        </authorList>
    </citation>
    <scope>NUCLEOTIDE SEQUENCE [LARGE SCALE GENOMIC DNA]</scope>
    <source>
        <strain evidence="7">STH_CIRM_336</strain>
    </source>
</reference>
<evidence type="ECO:0000256" key="3">
    <source>
        <dbReference type="ARBA" id="ARBA00016118"/>
    </source>
</evidence>
<sequence length="130" mass="15339">MAILTDENYVDKAERAISLLEKDNKGNYLLTTSQIRKLLSLCSSLYDRSKERKFDELINDVSYLRVQFVYQSGRNSVRVNRQTFFPVKDLVEKGQILEALKEIKDRETLQRFCRYMEALVAYFKFYGGKD</sequence>
<dbReference type="Proteomes" id="UP000509833">
    <property type="component" value="Chromosome"/>
</dbReference>
<gene>
    <name evidence="7" type="primary">csm</name>
    <name evidence="7" type="ORF">STHERMO_1026</name>
</gene>
<evidence type="ECO:0000256" key="6">
    <source>
        <dbReference type="ARBA" id="ARBA00031723"/>
    </source>
</evidence>
<organism evidence="7 8">
    <name type="scientific">Streptococcus thermophilus</name>
    <dbReference type="NCBI Taxonomy" id="1308"/>
    <lineage>
        <taxon>Bacteria</taxon>
        <taxon>Bacillati</taxon>
        <taxon>Bacillota</taxon>
        <taxon>Bacilli</taxon>
        <taxon>Lactobacillales</taxon>
        <taxon>Streptococcaceae</taxon>
        <taxon>Streptococcus</taxon>
    </lineage>
</organism>